<keyword evidence="2" id="KW-1185">Reference proteome</keyword>
<sequence>MCVCVLHMNEGRWSSDSDLQDEAGSTRVPDQNQNLHQIRMLEEEEEVRGGHARLHHDLHHDLTNNSGAGEEDEDDEEEEDGGSKMEEEEMDSTSGACSPELIRDSSSLSCSPSVCEGPLSPEEIPVGVFSPRDLSRFVSESLHVLEERGDDAALPHRLHQIAECLVQEDDYERAVHFLQLERLYHERVLSNIAALQETWESRWRCSRSVDNSLPHSNLSSEHLDKLKHICMTHRQPTWSSDTSELVHRISVNGESCGEKNITSESPCSEKSGMLEEDDVSPSDSGAACLAQQREPTHVCDSASSSTSSPQAPPTLVMTEGFSPATIREEAEREQVREGEKEQETERTPQEVGKEVEPGGSGKEAEPGGGRMEAEPGGGRMEAEPERRRMEAEPAESDPKREEVTKEGGVETVSYDQGAEKQEKEEEQEVEQEEEAEEALELEEELQRPEDAMLDDLAKRIQVEEITPASGLVSILKRRVCDGGDDNSSTNKPLTKRRVRFHVPEDGLENDEVGGDSWLLLLLLCLVTVVISVGGTALYCAIGDAHSSVCTDFSHNIDFYMGRVQRSVDDITHFFSSSSS</sequence>
<proteinExistence type="predicted"/>
<comment type="caution">
    <text evidence="1">The sequence shown here is derived from an EMBL/GenBank/DDBJ whole genome shotgun (WGS) entry which is preliminary data.</text>
</comment>
<accession>A0ACC5WVH7</accession>
<dbReference type="EMBL" id="CM040463">
    <property type="protein sequence ID" value="MCI4383039.1"/>
    <property type="molecule type" value="Genomic_DNA"/>
</dbReference>
<name>A0ACC5WVH7_PANGG</name>
<gene>
    <name evidence="1" type="ORF">PGIGA_G00021940</name>
</gene>
<reference evidence="1 2" key="1">
    <citation type="journal article" date="2022" name="bioRxiv">
        <title>An ancient truncated duplication of the anti-Mullerian hormone receptor type 2 gene is a potential conserved master sex determinant in the Pangasiidae catfish family.</title>
        <authorList>
            <person name="Wen M."/>
            <person name="Pan Q."/>
            <person name="Jouanno E."/>
            <person name="Montfort J."/>
            <person name="Zahm M."/>
            <person name="Cabau C."/>
            <person name="Klopp C."/>
            <person name="Iampietro C."/>
            <person name="Roques C."/>
            <person name="Bouchez O."/>
            <person name="Castinel A."/>
            <person name="Donnadieu C."/>
            <person name="Parrinello H."/>
            <person name="Poncet C."/>
            <person name="Belmonte E."/>
            <person name="Gautier V."/>
            <person name="Avarre J.-C."/>
            <person name="Dugue R."/>
            <person name="Gustiano R."/>
            <person name="Ha T.T.T."/>
            <person name="Campet M."/>
            <person name="Sriphairoj K."/>
            <person name="Ribolli J."/>
            <person name="de Almeida F.L."/>
            <person name="Desvignes T."/>
            <person name="Postlethwait J.H."/>
            <person name="Bucao C.F."/>
            <person name="Robinson-Rechavi M."/>
            <person name="Bobe J."/>
            <person name="Herpin A."/>
            <person name="Guiguen Y."/>
        </authorList>
    </citation>
    <scope>NUCLEOTIDE SEQUENCE [LARGE SCALE GENOMIC DNA]</scope>
    <source>
        <strain evidence="1">YG-Dec2019</strain>
    </source>
</reference>
<evidence type="ECO:0000313" key="1">
    <source>
        <dbReference type="EMBL" id="MCI4383039.1"/>
    </source>
</evidence>
<protein>
    <submittedName>
        <fullName evidence="1">Uncharacterized protein</fullName>
    </submittedName>
</protein>
<organism evidence="1 2">
    <name type="scientific">Pangasianodon gigas</name>
    <name type="common">Mekong giant catfish</name>
    <name type="synonym">Pangasius gigas</name>
    <dbReference type="NCBI Taxonomy" id="30993"/>
    <lineage>
        <taxon>Eukaryota</taxon>
        <taxon>Metazoa</taxon>
        <taxon>Chordata</taxon>
        <taxon>Craniata</taxon>
        <taxon>Vertebrata</taxon>
        <taxon>Euteleostomi</taxon>
        <taxon>Actinopterygii</taxon>
        <taxon>Neopterygii</taxon>
        <taxon>Teleostei</taxon>
        <taxon>Ostariophysi</taxon>
        <taxon>Siluriformes</taxon>
        <taxon>Pangasiidae</taxon>
        <taxon>Pangasianodon</taxon>
    </lineage>
</organism>
<dbReference type="Proteomes" id="UP000829447">
    <property type="component" value="Linkage Group LG10"/>
</dbReference>
<evidence type="ECO:0000313" key="2">
    <source>
        <dbReference type="Proteomes" id="UP000829447"/>
    </source>
</evidence>